<evidence type="ECO:0000256" key="2">
    <source>
        <dbReference type="SAM" id="SignalP"/>
    </source>
</evidence>
<dbReference type="InterPro" id="IPR006311">
    <property type="entry name" value="TAT_signal"/>
</dbReference>
<dbReference type="AlphaFoldDB" id="A0A0L0T4V1"/>
<sequence length="145" mass="14268">MRARTHRRVLLVSAAAVLLVAVIATLGATPATALPKAGGGGSKTSSTSTAVSQPTATATSTSLPSNTVTPQSTGSSSSSSIKPAKIKPSKSSAARSADVGSPSSPIVGPTGSLGYWRRPASPNLLNSTTTAAASTATRNCTFTAI</sequence>
<feature type="region of interest" description="Disordered" evidence="1">
    <location>
        <begin position="31"/>
        <end position="114"/>
    </location>
</feature>
<evidence type="ECO:0000313" key="3">
    <source>
        <dbReference type="EMBL" id="KNE69736.1"/>
    </source>
</evidence>
<evidence type="ECO:0000256" key="1">
    <source>
        <dbReference type="SAM" id="MobiDB-lite"/>
    </source>
</evidence>
<keyword evidence="2" id="KW-0732">Signal</keyword>
<feature type="signal peptide" evidence="2">
    <location>
        <begin position="1"/>
        <end position="33"/>
    </location>
</feature>
<name>A0A0L0T4V1_ALLM3</name>
<dbReference type="PROSITE" id="PS51318">
    <property type="entry name" value="TAT"/>
    <property type="match status" value="1"/>
</dbReference>
<organism evidence="3 4">
    <name type="scientific">Allomyces macrogynus (strain ATCC 38327)</name>
    <name type="common">Allomyces javanicus var. macrogynus</name>
    <dbReference type="NCBI Taxonomy" id="578462"/>
    <lineage>
        <taxon>Eukaryota</taxon>
        <taxon>Fungi</taxon>
        <taxon>Fungi incertae sedis</taxon>
        <taxon>Blastocladiomycota</taxon>
        <taxon>Blastocladiomycetes</taxon>
        <taxon>Blastocladiales</taxon>
        <taxon>Blastocladiaceae</taxon>
        <taxon>Allomyces</taxon>
    </lineage>
</organism>
<feature type="chain" id="PRO_5005548531" evidence="2">
    <location>
        <begin position="34"/>
        <end position="145"/>
    </location>
</feature>
<proteinExistence type="predicted"/>
<reference evidence="4" key="2">
    <citation type="submission" date="2009-11" db="EMBL/GenBank/DDBJ databases">
        <title>The Genome Sequence of Allomyces macrogynus strain ATCC 38327.</title>
        <authorList>
            <consortium name="The Broad Institute Genome Sequencing Platform"/>
            <person name="Russ C."/>
            <person name="Cuomo C."/>
            <person name="Shea T."/>
            <person name="Young S.K."/>
            <person name="Zeng Q."/>
            <person name="Koehrsen M."/>
            <person name="Haas B."/>
            <person name="Borodovsky M."/>
            <person name="Guigo R."/>
            <person name="Alvarado L."/>
            <person name="Berlin A."/>
            <person name="Borenstein D."/>
            <person name="Chen Z."/>
            <person name="Engels R."/>
            <person name="Freedman E."/>
            <person name="Gellesch M."/>
            <person name="Goldberg J."/>
            <person name="Griggs A."/>
            <person name="Gujja S."/>
            <person name="Heiman D."/>
            <person name="Hepburn T."/>
            <person name="Howarth C."/>
            <person name="Jen D."/>
            <person name="Larson L."/>
            <person name="Lewis B."/>
            <person name="Mehta T."/>
            <person name="Park D."/>
            <person name="Pearson M."/>
            <person name="Roberts A."/>
            <person name="Saif S."/>
            <person name="Shenoy N."/>
            <person name="Sisk P."/>
            <person name="Stolte C."/>
            <person name="Sykes S."/>
            <person name="Walk T."/>
            <person name="White J."/>
            <person name="Yandava C."/>
            <person name="Burger G."/>
            <person name="Gray M.W."/>
            <person name="Holland P.W.H."/>
            <person name="King N."/>
            <person name="Lang F.B.F."/>
            <person name="Roger A.J."/>
            <person name="Ruiz-Trillo I."/>
            <person name="Lander E."/>
            <person name="Nusbaum C."/>
        </authorList>
    </citation>
    <scope>NUCLEOTIDE SEQUENCE [LARGE SCALE GENOMIC DNA]</scope>
    <source>
        <strain evidence="4">ATCC 38327</strain>
    </source>
</reference>
<feature type="non-terminal residue" evidence="3">
    <location>
        <position position="145"/>
    </location>
</feature>
<feature type="compositionally biased region" description="Low complexity" evidence="1">
    <location>
        <begin position="43"/>
        <end position="65"/>
    </location>
</feature>
<dbReference type="VEuPathDB" id="FungiDB:AMAG_14278"/>
<reference evidence="3 4" key="1">
    <citation type="submission" date="2009-11" db="EMBL/GenBank/DDBJ databases">
        <title>Annotation of Allomyces macrogynus ATCC 38327.</title>
        <authorList>
            <consortium name="The Broad Institute Genome Sequencing Platform"/>
            <person name="Russ C."/>
            <person name="Cuomo C."/>
            <person name="Burger G."/>
            <person name="Gray M.W."/>
            <person name="Holland P.W.H."/>
            <person name="King N."/>
            <person name="Lang F.B.F."/>
            <person name="Roger A.J."/>
            <person name="Ruiz-Trillo I."/>
            <person name="Young S.K."/>
            <person name="Zeng Q."/>
            <person name="Gargeya S."/>
            <person name="Fitzgerald M."/>
            <person name="Haas B."/>
            <person name="Abouelleil A."/>
            <person name="Alvarado L."/>
            <person name="Arachchi H.M."/>
            <person name="Berlin A."/>
            <person name="Chapman S.B."/>
            <person name="Gearin G."/>
            <person name="Goldberg J."/>
            <person name="Griggs A."/>
            <person name="Gujja S."/>
            <person name="Hansen M."/>
            <person name="Heiman D."/>
            <person name="Howarth C."/>
            <person name="Larimer J."/>
            <person name="Lui A."/>
            <person name="MacDonald P.J.P."/>
            <person name="McCowen C."/>
            <person name="Montmayeur A."/>
            <person name="Murphy C."/>
            <person name="Neiman D."/>
            <person name="Pearson M."/>
            <person name="Priest M."/>
            <person name="Roberts A."/>
            <person name="Saif S."/>
            <person name="Shea T."/>
            <person name="Sisk P."/>
            <person name="Stolte C."/>
            <person name="Sykes S."/>
            <person name="Wortman J."/>
            <person name="Nusbaum C."/>
            <person name="Birren B."/>
        </authorList>
    </citation>
    <scope>NUCLEOTIDE SEQUENCE [LARGE SCALE GENOMIC DNA]</scope>
    <source>
        <strain evidence="3 4">ATCC 38327</strain>
    </source>
</reference>
<evidence type="ECO:0000313" key="4">
    <source>
        <dbReference type="Proteomes" id="UP000054350"/>
    </source>
</evidence>
<accession>A0A0L0T4V1</accession>
<dbReference type="Proteomes" id="UP000054350">
    <property type="component" value="Unassembled WGS sequence"/>
</dbReference>
<dbReference type="EMBL" id="GG745362">
    <property type="protein sequence ID" value="KNE69736.1"/>
    <property type="molecule type" value="Genomic_DNA"/>
</dbReference>
<gene>
    <name evidence="3" type="ORF">AMAG_14278</name>
</gene>
<protein>
    <submittedName>
        <fullName evidence="3">Uncharacterized protein</fullName>
    </submittedName>
</protein>
<keyword evidence="4" id="KW-1185">Reference proteome</keyword>